<protein>
    <submittedName>
        <fullName evidence="1">Uncharacterized protein</fullName>
    </submittedName>
</protein>
<sequence length="154" mass="17965">MSIKVHYLRSHLDQFSMNVGSYSEERKERLHQDLKTIEERYIPKKYREELNPLDYSKETIEDIEVNWGTTPDEDNDFAIETLESVINKTLDVTIPQIISLAPLQTAFDDEAPWKTTIYNWFAEFKRGRVNLSAEFGDDRPSTAVNNKTTMRCAV</sequence>
<dbReference type="OrthoDB" id="10017160at2759"/>
<dbReference type="Proteomes" id="UP000299102">
    <property type="component" value="Unassembled WGS sequence"/>
</dbReference>
<accession>A0A4C1V884</accession>
<evidence type="ECO:0000313" key="1">
    <source>
        <dbReference type="EMBL" id="GBP34224.1"/>
    </source>
</evidence>
<organism evidence="1 2">
    <name type="scientific">Eumeta variegata</name>
    <name type="common">Bagworm moth</name>
    <name type="synonym">Eumeta japonica</name>
    <dbReference type="NCBI Taxonomy" id="151549"/>
    <lineage>
        <taxon>Eukaryota</taxon>
        <taxon>Metazoa</taxon>
        <taxon>Ecdysozoa</taxon>
        <taxon>Arthropoda</taxon>
        <taxon>Hexapoda</taxon>
        <taxon>Insecta</taxon>
        <taxon>Pterygota</taxon>
        <taxon>Neoptera</taxon>
        <taxon>Endopterygota</taxon>
        <taxon>Lepidoptera</taxon>
        <taxon>Glossata</taxon>
        <taxon>Ditrysia</taxon>
        <taxon>Tineoidea</taxon>
        <taxon>Psychidae</taxon>
        <taxon>Oiketicinae</taxon>
        <taxon>Eumeta</taxon>
    </lineage>
</organism>
<name>A0A4C1V884_EUMVA</name>
<dbReference type="AlphaFoldDB" id="A0A4C1V884"/>
<reference evidence="1 2" key="1">
    <citation type="journal article" date="2019" name="Commun. Biol.">
        <title>The bagworm genome reveals a unique fibroin gene that provides high tensile strength.</title>
        <authorList>
            <person name="Kono N."/>
            <person name="Nakamura H."/>
            <person name="Ohtoshi R."/>
            <person name="Tomita M."/>
            <person name="Numata K."/>
            <person name="Arakawa K."/>
        </authorList>
    </citation>
    <scope>NUCLEOTIDE SEQUENCE [LARGE SCALE GENOMIC DNA]</scope>
</reference>
<dbReference type="PANTHER" id="PTHR46114:SF1">
    <property type="entry name" value="ZAD DOMAIN-CONTAINING PROTEIN"/>
    <property type="match status" value="1"/>
</dbReference>
<evidence type="ECO:0000313" key="2">
    <source>
        <dbReference type="Proteomes" id="UP000299102"/>
    </source>
</evidence>
<proteinExistence type="predicted"/>
<dbReference type="PANTHER" id="PTHR46114">
    <property type="entry name" value="APPLE DOMAIN-CONTAINING PROTEIN"/>
    <property type="match status" value="1"/>
</dbReference>
<keyword evidence="2" id="KW-1185">Reference proteome</keyword>
<comment type="caution">
    <text evidence="1">The sequence shown here is derived from an EMBL/GenBank/DDBJ whole genome shotgun (WGS) entry which is preliminary data.</text>
</comment>
<dbReference type="EMBL" id="BGZK01000285">
    <property type="protein sequence ID" value="GBP34224.1"/>
    <property type="molecule type" value="Genomic_DNA"/>
</dbReference>
<gene>
    <name evidence="1" type="ORF">EVAR_30778_1</name>
</gene>